<dbReference type="EMBL" id="RDBE01000007">
    <property type="protein sequence ID" value="RLV49004.1"/>
    <property type="molecule type" value="Genomic_DNA"/>
</dbReference>
<evidence type="ECO:0000313" key="2">
    <source>
        <dbReference type="Proteomes" id="UP000281708"/>
    </source>
</evidence>
<reference evidence="1 2" key="1">
    <citation type="submission" date="2018-10" db="EMBL/GenBank/DDBJ databases">
        <title>Marmoricola sp. 4Q3S-7 whole genome shotgun sequence.</title>
        <authorList>
            <person name="Li F."/>
        </authorList>
    </citation>
    <scope>NUCLEOTIDE SEQUENCE [LARGE SCALE GENOMIC DNA]</scope>
    <source>
        <strain evidence="1 2">4Q3S-7</strain>
    </source>
</reference>
<name>A0A3L8P1H7_9ACTN</name>
<organism evidence="1 2">
    <name type="scientific">Nocardioides mangrovicus</name>
    <dbReference type="NCBI Taxonomy" id="2478913"/>
    <lineage>
        <taxon>Bacteria</taxon>
        <taxon>Bacillati</taxon>
        <taxon>Actinomycetota</taxon>
        <taxon>Actinomycetes</taxon>
        <taxon>Propionibacteriales</taxon>
        <taxon>Nocardioidaceae</taxon>
        <taxon>Nocardioides</taxon>
    </lineage>
</organism>
<dbReference type="AlphaFoldDB" id="A0A3L8P1H7"/>
<dbReference type="Proteomes" id="UP000281708">
    <property type="component" value="Unassembled WGS sequence"/>
</dbReference>
<proteinExistence type="predicted"/>
<gene>
    <name evidence="1" type="ORF">D9V37_10495</name>
</gene>
<protein>
    <submittedName>
        <fullName evidence="1">Uncharacterized protein</fullName>
    </submittedName>
</protein>
<sequence>MFYKRMDDAPPERDFALGYDAGRAMCLATSRESARAHQAVREAEQTGAFWEGWSWAVWDYEDANGLPHVTSA</sequence>
<evidence type="ECO:0000313" key="1">
    <source>
        <dbReference type="EMBL" id="RLV49004.1"/>
    </source>
</evidence>
<accession>A0A3L8P1H7</accession>
<keyword evidence="2" id="KW-1185">Reference proteome</keyword>
<comment type="caution">
    <text evidence="1">The sequence shown here is derived from an EMBL/GenBank/DDBJ whole genome shotgun (WGS) entry which is preliminary data.</text>
</comment>